<accession>A0ABU7PGR8</accession>
<keyword evidence="3" id="KW-1185">Reference proteome</keyword>
<feature type="region of interest" description="Disordered" evidence="1">
    <location>
        <begin position="258"/>
        <end position="323"/>
    </location>
</feature>
<protein>
    <recommendedName>
        <fullName evidence="4">SH3 domain-containing protein</fullName>
    </recommendedName>
</protein>
<feature type="compositionally biased region" description="Low complexity" evidence="1">
    <location>
        <begin position="260"/>
        <end position="274"/>
    </location>
</feature>
<reference evidence="2 3" key="1">
    <citation type="submission" date="2023-12" db="EMBL/GenBank/DDBJ databases">
        <title>Streptomyces sp. V4-01.</title>
        <authorList>
            <person name="Somphong A."/>
            <person name="Phongsopitanun W."/>
        </authorList>
    </citation>
    <scope>NUCLEOTIDE SEQUENCE [LARGE SCALE GENOMIC DNA]</scope>
    <source>
        <strain evidence="2 3">V4-01</strain>
    </source>
</reference>
<evidence type="ECO:0008006" key="4">
    <source>
        <dbReference type="Google" id="ProtNLM"/>
    </source>
</evidence>
<dbReference type="EMBL" id="JAZEWV010000023">
    <property type="protein sequence ID" value="MEE4545001.1"/>
    <property type="molecule type" value="Genomic_DNA"/>
</dbReference>
<evidence type="ECO:0000313" key="3">
    <source>
        <dbReference type="Proteomes" id="UP001344658"/>
    </source>
</evidence>
<organism evidence="2 3">
    <name type="scientific">Actinacidiphila polyblastidii</name>
    <dbReference type="NCBI Taxonomy" id="3110430"/>
    <lineage>
        <taxon>Bacteria</taxon>
        <taxon>Bacillati</taxon>
        <taxon>Actinomycetota</taxon>
        <taxon>Actinomycetes</taxon>
        <taxon>Kitasatosporales</taxon>
        <taxon>Streptomycetaceae</taxon>
        <taxon>Actinacidiphila</taxon>
    </lineage>
</organism>
<sequence length="323" mass="31624">MRAYEDTGADVPGGHLAVRRWPGVPGAGVVLAVHGVAGSGLGRLGLALVGRWSAASCTPGPASGSATWPPQARSPSCCRACGYQSREHPWALGVAAVVRGRVGAVAAVAGCCLIAQVPLLGDALREGGQDRDALATPPCFGTASASRGGQGYSLLWLGSSVNVCRGLQDGMVGGSGRLAAVDAGATAALRSGPSTGDQVLRDVPPGTLGRVDCVTADGPADGDELWAHADILGSTGYLAAARLDDGAAVGGAGVGRCEGSASPTYSPTASPSDPFTGLATDTPYVPPSDGGSGSSPGAPEVSTPDVSMPSDASELPTDAPSGG</sequence>
<dbReference type="Proteomes" id="UP001344658">
    <property type="component" value="Unassembled WGS sequence"/>
</dbReference>
<comment type="caution">
    <text evidence="2">The sequence shown here is derived from an EMBL/GenBank/DDBJ whole genome shotgun (WGS) entry which is preliminary data.</text>
</comment>
<evidence type="ECO:0000313" key="2">
    <source>
        <dbReference type="EMBL" id="MEE4545001.1"/>
    </source>
</evidence>
<dbReference type="RefSeq" id="WP_330798256.1">
    <property type="nucleotide sequence ID" value="NZ_JAZEWV010000023.1"/>
</dbReference>
<proteinExistence type="predicted"/>
<name>A0ABU7PGR8_9ACTN</name>
<gene>
    <name evidence="2" type="ORF">V2S66_23920</name>
</gene>
<evidence type="ECO:0000256" key="1">
    <source>
        <dbReference type="SAM" id="MobiDB-lite"/>
    </source>
</evidence>